<evidence type="ECO:0000313" key="5">
    <source>
        <dbReference type="Proteomes" id="UP000326458"/>
    </source>
</evidence>
<accession>A0A5N3V052</accession>
<feature type="coiled-coil region" evidence="1">
    <location>
        <begin position="324"/>
        <end position="351"/>
    </location>
</feature>
<proteinExistence type="predicted"/>
<keyword evidence="2" id="KW-0812">Transmembrane</keyword>
<evidence type="ECO:0000313" key="4">
    <source>
        <dbReference type="EMBL" id="KAB0342506.1"/>
    </source>
</evidence>
<name>A0A5N3V052_MUNMU</name>
<protein>
    <recommendedName>
        <fullName evidence="3">DDE-1 domain-containing protein</fullName>
    </recommendedName>
</protein>
<organism evidence="4 5">
    <name type="scientific">Muntiacus muntjak</name>
    <name type="common">Barking deer</name>
    <name type="synonym">Indian muntjac</name>
    <dbReference type="NCBI Taxonomy" id="9888"/>
    <lineage>
        <taxon>Eukaryota</taxon>
        <taxon>Metazoa</taxon>
        <taxon>Chordata</taxon>
        <taxon>Craniata</taxon>
        <taxon>Vertebrata</taxon>
        <taxon>Euteleostomi</taxon>
        <taxon>Mammalia</taxon>
        <taxon>Eutheria</taxon>
        <taxon>Laurasiatheria</taxon>
        <taxon>Artiodactyla</taxon>
        <taxon>Ruminantia</taxon>
        <taxon>Pecora</taxon>
        <taxon>Cervidae</taxon>
        <taxon>Muntiacinae</taxon>
        <taxon>Muntiacus</taxon>
    </lineage>
</organism>
<dbReference type="GO" id="GO:0003677">
    <property type="term" value="F:DNA binding"/>
    <property type="evidence" value="ECO:0007669"/>
    <property type="project" value="TreeGrafter"/>
</dbReference>
<keyword evidence="5" id="KW-1185">Reference proteome</keyword>
<dbReference type="PANTHER" id="PTHR19303">
    <property type="entry name" value="TRANSPOSON"/>
    <property type="match status" value="1"/>
</dbReference>
<evidence type="ECO:0000259" key="3">
    <source>
        <dbReference type="Pfam" id="PF03184"/>
    </source>
</evidence>
<dbReference type="Pfam" id="PF03184">
    <property type="entry name" value="DDE_1"/>
    <property type="match status" value="1"/>
</dbReference>
<dbReference type="InterPro" id="IPR004875">
    <property type="entry name" value="DDE_SF_endonuclease_dom"/>
</dbReference>
<dbReference type="AlphaFoldDB" id="A0A5N3V052"/>
<dbReference type="Proteomes" id="UP000326458">
    <property type="component" value="Unassembled WGS sequence"/>
</dbReference>
<keyword evidence="2" id="KW-0472">Membrane</keyword>
<dbReference type="Gene3D" id="1.10.10.60">
    <property type="entry name" value="Homeodomain-like"/>
    <property type="match status" value="1"/>
</dbReference>
<feature type="transmembrane region" description="Helical" evidence="2">
    <location>
        <begin position="472"/>
        <end position="495"/>
    </location>
</feature>
<dbReference type="InterPro" id="IPR050863">
    <property type="entry name" value="CenT-Element_Derived"/>
</dbReference>
<keyword evidence="2" id="KW-1133">Transmembrane helix</keyword>
<feature type="domain" description="DDE-1" evidence="3">
    <location>
        <begin position="147"/>
        <end position="285"/>
    </location>
</feature>
<dbReference type="PANTHER" id="PTHR19303:SF26">
    <property type="entry name" value="TIGGER TRANSPOSABLE ELEMENT-DERIVED PROTEIN 1"/>
    <property type="match status" value="1"/>
</dbReference>
<comment type="caution">
    <text evidence="4">The sequence shown here is derived from an EMBL/GenBank/DDBJ whole genome shotgun (WGS) entry which is preliminary data.</text>
</comment>
<reference evidence="4 5" key="1">
    <citation type="submission" date="2019-06" db="EMBL/GenBank/DDBJ databases">
        <title>Discovery of a novel chromosome fission-fusion reversal in muntjac.</title>
        <authorList>
            <person name="Mudd A.B."/>
            <person name="Bredeson J.V."/>
            <person name="Baum R."/>
            <person name="Hockemeyer D."/>
            <person name="Rokhsar D.S."/>
        </authorList>
    </citation>
    <scope>NUCLEOTIDE SEQUENCE [LARGE SCALE GENOMIC DNA]</scope>
    <source>
        <strain evidence="4">UTSW_UCB_Mm</strain>
        <tissue evidence="4">Fibroblast cell line</tissue>
    </source>
</reference>
<evidence type="ECO:0000256" key="2">
    <source>
        <dbReference type="SAM" id="Phobius"/>
    </source>
</evidence>
<sequence length="509" mass="59228">MSRSKRESSSDRAGMTGKCQTIMMETKVEIIERVDRGIKMVTHSYNMNCSTISVTLKSKDKFKERVKSAVLMMKVSKEHRKRQDQHQRSVPLSLMLTQEKAESLYENLEKKHKIIDEVMYLSKQVFNMDETGLYWKKKPDQSYKAAKDRLTLLFGGNASGNMKFNPLLIYHPENPRTLKNIAKGSLPVVWMSNPKAWAVVQSLSPVCLFCLEKDIPFNNLLLLNNTLGHPRFVDNFHLNIKVVHLPQNTMSLIELIDEGVIVTFKKYYLCHTFCQAVKVTAAIMNGVWKNFCPQFIHNFLNLSKKLELDLQVDNFTEFLAAQQEEFTNEDLMELEAERKDQERQEEEVAEEPKRFKMQEMSRGFLFSFIFLRTHSVQNANQCYCIIYDEKISTTQMSLYHFFKRVDRVEPSKEPEPVPSMSGMNETAARLHLLLLMTLQLYRLTPPFLLQSLNASPRVPSIVLYHHMFQHPVRLKIFICLFLCIIFVKTITNLLLYRTIKLIVLVGYLG</sequence>
<keyword evidence="1" id="KW-0175">Coiled coil</keyword>
<dbReference type="GO" id="GO:0005634">
    <property type="term" value="C:nucleus"/>
    <property type="evidence" value="ECO:0007669"/>
    <property type="project" value="TreeGrafter"/>
</dbReference>
<dbReference type="EMBL" id="VCEA01000003">
    <property type="protein sequence ID" value="KAB0342506.1"/>
    <property type="molecule type" value="Genomic_DNA"/>
</dbReference>
<evidence type="ECO:0000256" key="1">
    <source>
        <dbReference type="SAM" id="Coils"/>
    </source>
</evidence>
<gene>
    <name evidence="4" type="ORF">FD754_019432</name>
</gene>